<evidence type="ECO:0000313" key="4">
    <source>
        <dbReference type="Proteomes" id="UP000035704"/>
    </source>
</evidence>
<evidence type="ECO:0000256" key="1">
    <source>
        <dbReference type="SAM" id="MobiDB-lite"/>
    </source>
</evidence>
<keyword evidence="2" id="KW-0472">Membrane</keyword>
<evidence type="ECO:0000313" key="3">
    <source>
        <dbReference type="EMBL" id="AKL96240.1"/>
    </source>
</evidence>
<reference evidence="3 4" key="1">
    <citation type="submission" date="2014-10" db="EMBL/GenBank/DDBJ databases">
        <title>Genome sequence of Clostridium aceticum DSM 1496.</title>
        <authorList>
            <person name="Poehlein A."/>
            <person name="Schiel-Bengelsdorf B."/>
            <person name="Gottschalk G."/>
            <person name="Duerre P."/>
            <person name="Daniel R."/>
        </authorList>
    </citation>
    <scope>NUCLEOTIDE SEQUENCE [LARGE SCALE GENOMIC DNA]</scope>
    <source>
        <strain evidence="3 4">DSM 1496</strain>
    </source>
</reference>
<keyword evidence="2" id="KW-1133">Transmembrane helix</keyword>
<keyword evidence="4" id="KW-1185">Reference proteome</keyword>
<protein>
    <submittedName>
        <fullName evidence="3">Uncharacterized protein</fullName>
    </submittedName>
</protein>
<evidence type="ECO:0000256" key="2">
    <source>
        <dbReference type="SAM" id="Phobius"/>
    </source>
</evidence>
<feature type="compositionally biased region" description="Acidic residues" evidence="1">
    <location>
        <begin position="546"/>
        <end position="564"/>
    </location>
</feature>
<dbReference type="STRING" id="84022.CACET_c27950"/>
<proteinExistence type="predicted"/>
<dbReference type="RefSeq" id="WP_044825260.1">
    <property type="nucleotide sequence ID" value="NZ_CP009687.1"/>
</dbReference>
<dbReference type="PATRIC" id="fig|84022.5.peg.731"/>
<accession>A0A0D8I9C8</accession>
<keyword evidence="2" id="KW-0812">Transmembrane</keyword>
<organism evidence="3 4">
    <name type="scientific">Clostridium aceticum</name>
    <dbReference type="NCBI Taxonomy" id="84022"/>
    <lineage>
        <taxon>Bacteria</taxon>
        <taxon>Bacillati</taxon>
        <taxon>Bacillota</taxon>
        <taxon>Clostridia</taxon>
        <taxon>Eubacteriales</taxon>
        <taxon>Clostridiaceae</taxon>
        <taxon>Clostridium</taxon>
    </lineage>
</organism>
<feature type="region of interest" description="Disordered" evidence="1">
    <location>
        <begin position="530"/>
        <end position="588"/>
    </location>
</feature>
<name>A0A0D8I9C8_9CLOT</name>
<gene>
    <name evidence="3" type="ORF">CACET_c27950</name>
</gene>
<dbReference type="EMBL" id="CP009687">
    <property type="protein sequence ID" value="AKL96240.1"/>
    <property type="molecule type" value="Genomic_DNA"/>
</dbReference>
<dbReference type="Proteomes" id="UP000035704">
    <property type="component" value="Chromosome"/>
</dbReference>
<dbReference type="KEGG" id="cace:CACET_c27950"/>
<sequence length="1667" mass="189761">MAINLSSMLIKHVNKPCIKDSNIVLYTHIAGYQGELLGSDVEISKNAKLMEIGQRNYSSPTNIRRVFITSNKVSVQTYKPIIKSGKPDVNGCWNVSSLEKENIKDIFVNNEKERFTGNILKVFSKPWVISNIEEIYIDWTLLLSDDIQNRFPEAAQLLQSIINNSGGRLIKSDLPQRIFEDANGGNIKSIRERYPRLKCISMISNLEQVINSQYDKGKSNGSTEDFTALWIENEINKRLIEQSNSVIILNTLFDDIERVNRNFAIRDGVYKFDLEILKPYFKNIQEVMLEEARKKRDSKIEHKNTEKVFNTNVTDKVKKEINNIINESGFNNAQMIFHVALSTLTKSQAEGIIGGKSDDSVDNRFIAKMRELQKIIGNEEIKRAILEKYEILSEILSTKDLYQFISDHAESYKVLLASNIVNWLRMELSAGSEFIRRSAMEHLNLSKLITDKGLIDALCNKCGITRNDYSSIDNINKALSEFNNKKDSLEIEIEGDFDDYLDNDDESEFDIDGFDDYLDEDEIEHEIPVSRRERDVENTQVNSEPTDIEIDDFDNYLGEDEEDNEKPLNNKEVNVEQTPADESEAEEVKSRTIDEKYYPKIHDSYKNKISSWLLDVWKDLYGNYVNGIEIVNGLIVPGETILSDGETRKYCGVLRLSNRTTVNHEIIANGIYEEFLSACKESGIPIVAKVSDDSKNIRKYTYHPLFQRRIVSGSISPDAFKNGWSAYSSELIKKMENEIKEIAIELEETGSDTAMYERLSGYITSIMVMNYKNGLGMQLRICCGDTSKTNKVATLFYNNLIKREKTHQALANGKLVVGEPIISDNGYSFTMSIYTNMAGYQAVPQFMGELLCNMQEGTFKPSVDNMIIGTDLNNEIVTAPFVNWLLPIIAWSRSGKGVLTLNMLLNIIGTGTPLFYLDGKPDMASLLWNLNKKHGIENAVVIDGIQYKGVTDVDKKPFRAPYAAIAEMKMREKDANSILTSNIGIMIYLKTMMTILMAVEYYKTEMGRPYGNLFVVFDEVYKIIVQQGTTLGTRLNMEESKAKNLSKEEKQEKGNEILAIRNFVNGVLQSYIGNDIGVFGSGIKAVALTQHTNVDKYKVEGLNAATQFAKGFLLQRGPKLFGRQGSYNGLYGMKKGKSETTYDLYDKYFHFGIGDSTDTDTDSAKTFKPLLVLNESDPKEVTGGNEDGAFVKDMMSRVRKVANEEEFRDKYFRGDPALTRAIGFEGALDQIGRLTGSNWIDNYRLSMERAYDITDKALRYYGVIGTEGINSVYDYICSCRVEHLWSWDDIVEAKRKDISLGQKGITSNSEGSTIFDFDDESLNGIEELDFDSIGTENIEDGEEEYIDLVSGIEKQEKVKQKIHEDIRKFKPAEEPAVKNVDSSYQEVRNKQPAGRVIGKSFNGKKPMYNSINNINKLDKSNSIKASMSHKVDKKYENFVFRTMAGSRYEFKRRWESIIESICNSIKANMVTRITITSDYIEVNDRMVIMDGILGGDADVRIEDIVDFKTLLKRFRNVREFTVDAIIFQRAVELYNDPLLTFFEYSRSLKTINLIGNGSVRVDRSIYMDYRINQEQKKKMQEARYKSQLDVMSASRNKNFNKLSPGYKSRIWDATKRYQGTAWGTIGRELMKDDTKYFRLGVIALSSLAVLTIGGTISAFQGMFRMFK</sequence>
<feature type="transmembrane region" description="Helical" evidence="2">
    <location>
        <begin position="1636"/>
        <end position="1659"/>
    </location>
</feature>